<evidence type="ECO:0000313" key="3">
    <source>
        <dbReference type="Proteomes" id="UP000784294"/>
    </source>
</evidence>
<proteinExistence type="predicted"/>
<feature type="compositionally biased region" description="Basic and acidic residues" evidence="1">
    <location>
        <begin position="82"/>
        <end position="94"/>
    </location>
</feature>
<sequence length="165" mass="17913">TAPPPDWPVVTASPVGIGRLCKQYLASITEKEEEEKEEMKREEEEGEEGEEREAGGSRLRVTFSKRPAASDFGSKGVWSDEGIGKIKRPVDRTKGTTSRTGSPTPASEPLARLPLLDRFCLERGGATFALAGNSVSSTCFGKKKMVLLTVQENLITDRAFRLVGG</sequence>
<reference evidence="2" key="1">
    <citation type="submission" date="2018-11" db="EMBL/GenBank/DDBJ databases">
        <authorList>
            <consortium name="Pathogen Informatics"/>
        </authorList>
    </citation>
    <scope>NUCLEOTIDE SEQUENCE</scope>
</reference>
<feature type="non-terminal residue" evidence="2">
    <location>
        <position position="1"/>
    </location>
</feature>
<evidence type="ECO:0000256" key="1">
    <source>
        <dbReference type="SAM" id="MobiDB-lite"/>
    </source>
</evidence>
<feature type="compositionally biased region" description="Polar residues" evidence="1">
    <location>
        <begin position="95"/>
        <end position="105"/>
    </location>
</feature>
<comment type="caution">
    <text evidence="2">The sequence shown here is derived from an EMBL/GenBank/DDBJ whole genome shotgun (WGS) entry which is preliminary data.</text>
</comment>
<accession>A0A3S5BB87</accession>
<gene>
    <name evidence="2" type="ORF">PXEA_LOCUS35221</name>
</gene>
<keyword evidence="3" id="KW-1185">Reference proteome</keyword>
<feature type="region of interest" description="Disordered" evidence="1">
    <location>
        <begin position="28"/>
        <end position="108"/>
    </location>
</feature>
<protein>
    <submittedName>
        <fullName evidence="2">Uncharacterized protein</fullName>
    </submittedName>
</protein>
<organism evidence="2 3">
    <name type="scientific">Protopolystoma xenopodis</name>
    <dbReference type="NCBI Taxonomy" id="117903"/>
    <lineage>
        <taxon>Eukaryota</taxon>
        <taxon>Metazoa</taxon>
        <taxon>Spiralia</taxon>
        <taxon>Lophotrochozoa</taxon>
        <taxon>Platyhelminthes</taxon>
        <taxon>Monogenea</taxon>
        <taxon>Polyopisthocotylea</taxon>
        <taxon>Polystomatidea</taxon>
        <taxon>Polystomatidae</taxon>
        <taxon>Protopolystoma</taxon>
    </lineage>
</organism>
<evidence type="ECO:0000313" key="2">
    <source>
        <dbReference type="EMBL" id="VEL41781.1"/>
    </source>
</evidence>
<dbReference type="EMBL" id="CAAALY010271025">
    <property type="protein sequence ID" value="VEL41781.1"/>
    <property type="molecule type" value="Genomic_DNA"/>
</dbReference>
<dbReference type="AlphaFoldDB" id="A0A3S5BB87"/>
<dbReference type="Proteomes" id="UP000784294">
    <property type="component" value="Unassembled WGS sequence"/>
</dbReference>
<name>A0A3S5BB87_9PLAT</name>